<sequence length="156" mass="17033">MCTRCNWPTSWFSTEKTGNGIVASVPAVQEQKRLRNEFNSSEFATSVVPDLPVIAQRTLQAAMQCHKRDSGYALLCTLQASRRSTTRPPLAPPIKIRQLLAVLWTGSPSPEASPIPGCQPRRIPGSMYSYLQATSPAGTDDVPPCEPDALAWDYGT</sequence>
<comment type="caution">
    <text evidence="1">The sequence shown here is derived from an EMBL/GenBank/DDBJ whole genome shotgun (WGS) entry which is preliminary data.</text>
</comment>
<reference evidence="1 2" key="1">
    <citation type="submission" date="2019-10" db="EMBL/GenBank/DDBJ databases">
        <authorList>
            <person name="Palmer J.M."/>
        </authorList>
    </citation>
    <scope>NUCLEOTIDE SEQUENCE [LARGE SCALE GENOMIC DNA]</scope>
    <source>
        <strain evidence="1 2">TWF694</strain>
    </source>
</reference>
<name>A0AAV9XGH1_9PEZI</name>
<dbReference type="AlphaFoldDB" id="A0AAV9XGH1"/>
<proteinExistence type="predicted"/>
<accession>A0AAV9XGH1</accession>
<keyword evidence="2" id="KW-1185">Reference proteome</keyword>
<dbReference type="EMBL" id="JAVHJO010000004">
    <property type="protein sequence ID" value="KAK6541172.1"/>
    <property type="molecule type" value="Genomic_DNA"/>
</dbReference>
<dbReference type="Proteomes" id="UP001365542">
    <property type="component" value="Unassembled WGS sequence"/>
</dbReference>
<evidence type="ECO:0000313" key="2">
    <source>
        <dbReference type="Proteomes" id="UP001365542"/>
    </source>
</evidence>
<gene>
    <name evidence="1" type="ORF">TWF694_008542</name>
</gene>
<protein>
    <submittedName>
        <fullName evidence="1">Uncharacterized protein</fullName>
    </submittedName>
</protein>
<evidence type="ECO:0000313" key="1">
    <source>
        <dbReference type="EMBL" id="KAK6541172.1"/>
    </source>
</evidence>
<organism evidence="1 2">
    <name type="scientific">Orbilia ellipsospora</name>
    <dbReference type="NCBI Taxonomy" id="2528407"/>
    <lineage>
        <taxon>Eukaryota</taxon>
        <taxon>Fungi</taxon>
        <taxon>Dikarya</taxon>
        <taxon>Ascomycota</taxon>
        <taxon>Pezizomycotina</taxon>
        <taxon>Orbiliomycetes</taxon>
        <taxon>Orbiliales</taxon>
        <taxon>Orbiliaceae</taxon>
        <taxon>Orbilia</taxon>
    </lineage>
</organism>